<evidence type="ECO:0000256" key="1">
    <source>
        <dbReference type="SAM" id="Coils"/>
    </source>
</evidence>
<reference evidence="4 5" key="1">
    <citation type="submission" date="2017-06" db="EMBL/GenBank/DDBJ databases">
        <title>Ant-infecting Ophiocordyceps genomes reveal a high diversity of potential behavioral manipulation genes and a possible major role for enterotoxins.</title>
        <authorList>
            <person name="De Bekker C."/>
            <person name="Evans H.C."/>
            <person name="Brachmann A."/>
            <person name="Hughes D.P."/>
        </authorList>
    </citation>
    <scope>NUCLEOTIDE SEQUENCE [LARGE SCALE GENOMIC DNA]</scope>
    <source>
        <strain evidence="4 5">Map64</strain>
    </source>
</reference>
<gene>
    <name evidence="4" type="ORF">CDD81_7943</name>
</gene>
<feature type="coiled-coil region" evidence="1">
    <location>
        <begin position="105"/>
        <end position="155"/>
    </location>
</feature>
<dbReference type="GO" id="GO:0005737">
    <property type="term" value="C:cytoplasm"/>
    <property type="evidence" value="ECO:0007669"/>
    <property type="project" value="GOC"/>
</dbReference>
<feature type="domain" description="ZW10 C-terminal helical" evidence="3">
    <location>
        <begin position="705"/>
        <end position="850"/>
    </location>
</feature>
<evidence type="ECO:0000313" key="4">
    <source>
        <dbReference type="EMBL" id="PHH61779.1"/>
    </source>
</evidence>
<feature type="region of interest" description="Disordered" evidence="2">
    <location>
        <begin position="418"/>
        <end position="541"/>
    </location>
</feature>
<dbReference type="InterPro" id="IPR046362">
    <property type="entry name" value="Zw10/DSL1_C_sf"/>
</dbReference>
<dbReference type="PANTHER" id="PTHR12205:SF0">
    <property type="entry name" value="CENTROMERE_KINETOCHORE PROTEIN ZW10 HOMOLOG"/>
    <property type="match status" value="1"/>
</dbReference>
<dbReference type="GO" id="GO:0006888">
    <property type="term" value="P:endoplasmic reticulum to Golgi vesicle-mediated transport"/>
    <property type="evidence" value="ECO:0007669"/>
    <property type="project" value="TreeGrafter"/>
</dbReference>
<dbReference type="InterPro" id="IPR055148">
    <property type="entry name" value="ZW10_C_2"/>
</dbReference>
<dbReference type="EMBL" id="NJET01000091">
    <property type="protein sequence ID" value="PHH61779.1"/>
    <property type="molecule type" value="Genomic_DNA"/>
</dbReference>
<dbReference type="STRING" id="1399860.A0A2C5X8U7"/>
<feature type="compositionally biased region" description="Polar residues" evidence="2">
    <location>
        <begin position="525"/>
        <end position="535"/>
    </location>
</feature>
<dbReference type="Pfam" id="PF22766">
    <property type="entry name" value="ZW10_C2"/>
    <property type="match status" value="1"/>
</dbReference>
<evidence type="ECO:0000313" key="5">
    <source>
        <dbReference type="Proteomes" id="UP000226192"/>
    </source>
</evidence>
<feature type="compositionally biased region" description="Acidic residues" evidence="2">
    <location>
        <begin position="470"/>
        <end position="485"/>
    </location>
</feature>
<evidence type="ECO:0000259" key="3">
    <source>
        <dbReference type="Pfam" id="PF22766"/>
    </source>
</evidence>
<dbReference type="AlphaFoldDB" id="A0A2C5X8U7"/>
<dbReference type="GO" id="GO:1990423">
    <property type="term" value="C:RZZ complex"/>
    <property type="evidence" value="ECO:0007669"/>
    <property type="project" value="TreeGrafter"/>
</dbReference>
<organism evidence="4 5">
    <name type="scientific">Ophiocordyceps australis</name>
    <dbReference type="NCBI Taxonomy" id="1399860"/>
    <lineage>
        <taxon>Eukaryota</taxon>
        <taxon>Fungi</taxon>
        <taxon>Dikarya</taxon>
        <taxon>Ascomycota</taxon>
        <taxon>Pezizomycotina</taxon>
        <taxon>Sordariomycetes</taxon>
        <taxon>Hypocreomycetidae</taxon>
        <taxon>Hypocreales</taxon>
        <taxon>Ophiocordycipitaceae</taxon>
        <taxon>Ophiocordyceps</taxon>
    </lineage>
</organism>
<protein>
    <recommendedName>
        <fullName evidence="3">ZW10 C-terminal helical domain-containing protein</fullName>
    </recommendedName>
</protein>
<proteinExistence type="predicted"/>
<evidence type="ECO:0000256" key="2">
    <source>
        <dbReference type="SAM" id="MobiDB-lite"/>
    </source>
</evidence>
<accession>A0A2C5X8U7</accession>
<dbReference type="PANTHER" id="PTHR12205">
    <property type="entry name" value="CENTROMERE/KINETOCHORE PROTEIN ZW10"/>
    <property type="match status" value="1"/>
</dbReference>
<dbReference type="OrthoDB" id="534815at2759"/>
<sequence>MASATAPQRLSDAIVGFSLEGKFPSDIDDLPPVSSMQLQPAIDALATCRKELEAELHTINNETRQDVSSWVSNAKTLQEDIIKSKSMANEIVRQAEAPDVSGEKIEEAETKADFLNREVQYSQQLLGSLQRIRHITRLLDQVDKAKAERRILEALRLLEETWAALDLVGVSKSCRVMRLLNLRSFELKSDVHEELDHVWKALIQIDVEAGKVSIHGARPDETMSLDDAVTGLKAYKEVDERMEQLWRNLDAAVVSPRMDKSKSPIPGIRVAANDLELHGQAETSLECLLSDLEQIFVFLAHKLPADLVQTLSVLIMGEAVPKLTQNWLDEAIPPSLTDMSEFQSVVQRTSKLCACLETNGYTGLDELKDWASKAPTMWLDKYRENALGTVRERLAKGMGGSKQVEKVEKHMVSYAEGKELSTTGAGAAADSNDWGDDWGDAWGENDQQDDGPDKASTTHESNLTGHEAGDAGDDGADAWNWDDGEALAAGTGEAVSSETPQDDEDDSAAAWGWDDNDTVEEPTVNVKNKTRSGSNRTKKEQTRELVLTETYHISSMPEPLTELIFSILEDGAALTQGTEEYSLVASTAPGLFSLPTLVLALFRAVSPYYYSLEVGGNMFLYNDAVYMAEKLAEFAETWKQRSDLTARARAMLRLDNEVKTLQRFANRSYAHEMSLQKTVLQDLLGDSQSLMQQDEMESAVGAGTARIRTMAATWEPILARSVWSQAVGSLADALAKRLIADVLDMSSIGQDDAYAIAKLISSATEIDDLFLPSRLSGTDKAADDEVPVTAQYSPNWLRLKYLGEVLQSNLNEVKYLWCESELSLYFTVEEVVDLINASFEDNARTRETIRTIETTLRPA</sequence>
<name>A0A2C5X8U7_9HYPO</name>
<comment type="caution">
    <text evidence="4">The sequence shown here is derived from an EMBL/GenBank/DDBJ whole genome shotgun (WGS) entry which is preliminary data.</text>
</comment>
<keyword evidence="1" id="KW-0175">Coiled coil</keyword>
<dbReference type="Proteomes" id="UP000226192">
    <property type="component" value="Unassembled WGS sequence"/>
</dbReference>
<dbReference type="Gene3D" id="1.10.357.150">
    <property type="match status" value="1"/>
</dbReference>
<dbReference type="GO" id="GO:0007094">
    <property type="term" value="P:mitotic spindle assembly checkpoint signaling"/>
    <property type="evidence" value="ECO:0007669"/>
    <property type="project" value="TreeGrafter"/>
</dbReference>
<keyword evidence="5" id="KW-1185">Reference proteome</keyword>